<gene>
    <name evidence="2" type="primary">Contig7549.g8060</name>
    <name evidence="2" type="ORF">STYLEM_17581</name>
</gene>
<name>A0A078B1L8_STYLE</name>
<accession>A0A078B1L8</accession>
<feature type="region of interest" description="Disordered" evidence="1">
    <location>
        <begin position="294"/>
        <end position="315"/>
    </location>
</feature>
<dbReference type="InParanoid" id="A0A078B1L8"/>
<keyword evidence="3" id="KW-1185">Reference proteome</keyword>
<dbReference type="AlphaFoldDB" id="A0A078B1L8"/>
<evidence type="ECO:0000313" key="2">
    <source>
        <dbReference type="EMBL" id="CDW88460.1"/>
    </source>
</evidence>
<feature type="compositionally biased region" description="Low complexity" evidence="1">
    <location>
        <begin position="700"/>
        <end position="727"/>
    </location>
</feature>
<protein>
    <submittedName>
        <fullName evidence="2">Uncharacterized protein</fullName>
    </submittedName>
</protein>
<proteinExistence type="predicted"/>
<sequence>MFLKELIQHLQDFKASSNLVKNDESAQQSQLEELIFEAQSKDLEIDKKFREVEMQLKSQQIEHKNIIEEMRIRYDLRQLDMEKQIQRYQKQQPSITVSQDKYAQIVRFIQQQLEQIQECKDISETKTLLQNLQAQIKKNQTAAVNNDKNFNDNDTFGVQNASGEGVISQDLADNNQQSTHMFNANQVIRIKPVIPQLQLQNIGARANNTGQSPRQLQNVLSDNTLSLTNYSKIGQNQNLHHQIRENHYKSRKDHLMAKGSVSRDSQRAASDSASVNKAIMYSENSIPQLFSSLEQSRRNAPNHNKNGPNGNILRDMSRQDESQNIFKTADHMYYNNTEQYEYQRFNTKSQSPVKAHQLKYYNEERRHIKKQPSLSLTQKEKLLCEIHQRNQTTNAIGKNYNYQHIRPDEVMRTFGNSIDQSKQSLMFSSKMRFQEDSIKLSPINKDNNNQREFVNQVQKIAKEIKEMPSEQVMLTQQKHEKSRAQHRNLDDADEYDSLLEELEKLSARKINNDMIMSKQNLLANDSQTPNRQNQNHKDQNALRDFIDVPFSRVVSSIETIKQNKQQSNANQAFININQENSQYQNQSRDSQQKQQRSIYRQQHQSPNTRLDNYDSEVQKIMLNNNSGSIDNSFWDIREYQRLKKQSKSKLEERNHLQNANNSMNNQFLLNNPLDFKNLQSPFAQNSRSQAQAYPHNINQIRQHQQQQQQNQDLSMKQQLNNGNNNRNASEKGKYSLNKNQIRFFNLNSLVNQLRQDKNQSPTQNIIDNKNTSNNFIEVNNSVIIVQSNKADEMIKTQNLNDNRRQSPANQIDRPFTEMRKLKSNKNSFANNKNQISRVISQAHNPNRRVNSMTANQKQYDQYLNSAYQINQNSMNNYHHNKSVGEEQIQFANMNAQGFQSEQASAQRNFIGNSQIKRRLQNISAIDQAYLNQSTNLIRQSPDKNRPNISFGKRPQSSLNNSNIAQQNIEDSSPYLINTNPVNIGNNNNLESRQQSVLKTKQMKISNKRIVQNNTAMAATTNNGSGNHVLAHFNPTALQTNAYQALISNGSSMIQSPNQLDLSQLQQQQQLQQHFFNQDMIAKGQQQQHQQQPINDKTVRVIKKNIIKKINNQIVIGQNDQQQPSQILSRVNGNQAEISNELIVQDLIKSSQSTLKKNTYSLL</sequence>
<reference evidence="2 3" key="1">
    <citation type="submission" date="2014-06" db="EMBL/GenBank/DDBJ databases">
        <authorList>
            <person name="Swart Estienne"/>
        </authorList>
    </citation>
    <scope>NUCLEOTIDE SEQUENCE [LARGE SCALE GENOMIC DNA]</scope>
    <source>
        <strain evidence="2 3">130c</strain>
    </source>
</reference>
<organism evidence="2 3">
    <name type="scientific">Stylonychia lemnae</name>
    <name type="common">Ciliate</name>
    <dbReference type="NCBI Taxonomy" id="5949"/>
    <lineage>
        <taxon>Eukaryota</taxon>
        <taxon>Sar</taxon>
        <taxon>Alveolata</taxon>
        <taxon>Ciliophora</taxon>
        <taxon>Intramacronucleata</taxon>
        <taxon>Spirotrichea</taxon>
        <taxon>Stichotrichia</taxon>
        <taxon>Sporadotrichida</taxon>
        <taxon>Oxytrichidae</taxon>
        <taxon>Stylonychinae</taxon>
        <taxon>Stylonychia</taxon>
    </lineage>
</organism>
<feature type="region of interest" description="Disordered" evidence="1">
    <location>
        <begin position="700"/>
        <end position="731"/>
    </location>
</feature>
<feature type="compositionally biased region" description="Low complexity" evidence="1">
    <location>
        <begin position="582"/>
        <end position="605"/>
    </location>
</feature>
<feature type="region of interest" description="Disordered" evidence="1">
    <location>
        <begin position="937"/>
        <end position="960"/>
    </location>
</feature>
<evidence type="ECO:0000256" key="1">
    <source>
        <dbReference type="SAM" id="MobiDB-lite"/>
    </source>
</evidence>
<dbReference type="Proteomes" id="UP000039865">
    <property type="component" value="Unassembled WGS sequence"/>
</dbReference>
<feature type="compositionally biased region" description="Polar residues" evidence="1">
    <location>
        <begin position="294"/>
        <end position="309"/>
    </location>
</feature>
<dbReference type="EMBL" id="CCKQ01016588">
    <property type="protein sequence ID" value="CDW88460.1"/>
    <property type="molecule type" value="Genomic_DNA"/>
</dbReference>
<evidence type="ECO:0000313" key="3">
    <source>
        <dbReference type="Proteomes" id="UP000039865"/>
    </source>
</evidence>
<feature type="region of interest" description="Disordered" evidence="1">
    <location>
        <begin position="582"/>
        <end position="611"/>
    </location>
</feature>